<sequence>MPVAYLMLACAIASEVAATSLLPRTAGFTVPVPTVAVLAGYAVSFVLLAKVVQTVPVAVAYAIWSGAGTAAVAAIGATFLGQSLSGWQVMGLVLVVVGVVLLNLGGSLH</sequence>
<evidence type="ECO:0000256" key="1">
    <source>
        <dbReference type="ARBA" id="ARBA00004651"/>
    </source>
</evidence>
<dbReference type="Gene3D" id="1.10.3730.20">
    <property type="match status" value="1"/>
</dbReference>
<evidence type="ECO:0000256" key="8">
    <source>
        <dbReference type="SAM" id="Phobius"/>
    </source>
</evidence>
<dbReference type="Proteomes" id="UP000321490">
    <property type="component" value="Unassembled WGS sequence"/>
</dbReference>
<dbReference type="PANTHER" id="PTHR30561:SF1">
    <property type="entry name" value="MULTIDRUG TRANSPORTER EMRE"/>
    <property type="match status" value="1"/>
</dbReference>
<keyword evidence="10" id="KW-1185">Reference proteome</keyword>
<dbReference type="GO" id="GO:0022857">
    <property type="term" value="F:transmembrane transporter activity"/>
    <property type="evidence" value="ECO:0007669"/>
    <property type="project" value="InterPro"/>
</dbReference>
<dbReference type="SUPFAM" id="SSF103481">
    <property type="entry name" value="Multidrug resistance efflux transporter EmrE"/>
    <property type="match status" value="1"/>
</dbReference>
<evidence type="ECO:0000256" key="4">
    <source>
        <dbReference type="ARBA" id="ARBA00022692"/>
    </source>
</evidence>
<dbReference type="InterPro" id="IPR045324">
    <property type="entry name" value="Small_multidrug_res"/>
</dbReference>
<proteinExistence type="inferred from homology"/>
<accession>A0A562IW30</accession>
<keyword evidence="2" id="KW-0813">Transport</keyword>
<dbReference type="AlphaFoldDB" id="A0A562IW30"/>
<keyword evidence="6 8" id="KW-0472">Membrane</keyword>
<dbReference type="RefSeq" id="WP_228395431.1">
    <property type="nucleotide sequence ID" value="NZ_ML762548.1"/>
</dbReference>
<comment type="subcellular location">
    <subcellularLocation>
        <location evidence="1 7">Cell membrane</location>
        <topology evidence="1 7">Multi-pass membrane protein</topology>
    </subcellularLocation>
</comment>
<dbReference type="InterPro" id="IPR000390">
    <property type="entry name" value="Small_drug/metabolite_transptr"/>
</dbReference>
<evidence type="ECO:0000313" key="9">
    <source>
        <dbReference type="EMBL" id="TWH75040.1"/>
    </source>
</evidence>
<gene>
    <name evidence="9" type="ORF">JD78_03590</name>
</gene>
<name>A0A562IW30_9ACTN</name>
<comment type="similarity">
    <text evidence="7">Belongs to the drug/metabolite transporter (DMT) superfamily. Small multidrug resistance (SMR) (TC 2.A.7.1) family.</text>
</comment>
<dbReference type="GO" id="GO:0005886">
    <property type="term" value="C:plasma membrane"/>
    <property type="evidence" value="ECO:0007669"/>
    <property type="project" value="UniProtKB-SubCell"/>
</dbReference>
<evidence type="ECO:0000256" key="5">
    <source>
        <dbReference type="ARBA" id="ARBA00022989"/>
    </source>
</evidence>
<protein>
    <submittedName>
        <fullName evidence="9">Small multidrug resistance pump</fullName>
    </submittedName>
</protein>
<feature type="transmembrane region" description="Helical" evidence="8">
    <location>
        <begin position="28"/>
        <end position="49"/>
    </location>
</feature>
<evidence type="ECO:0000256" key="3">
    <source>
        <dbReference type="ARBA" id="ARBA00022475"/>
    </source>
</evidence>
<keyword evidence="3" id="KW-1003">Cell membrane</keyword>
<reference evidence="9 10" key="1">
    <citation type="submission" date="2019-07" db="EMBL/GenBank/DDBJ databases">
        <title>R&amp;d 2014.</title>
        <authorList>
            <person name="Klenk H.-P."/>
        </authorList>
    </citation>
    <scope>NUCLEOTIDE SEQUENCE [LARGE SCALE GENOMIC DNA]</scope>
    <source>
        <strain evidence="9 10">DSM 45764</strain>
    </source>
</reference>
<dbReference type="InterPro" id="IPR037185">
    <property type="entry name" value="EmrE-like"/>
</dbReference>
<dbReference type="FunFam" id="1.10.3730.20:FF:000001">
    <property type="entry name" value="Quaternary ammonium compound resistance transporter SugE"/>
    <property type="match status" value="1"/>
</dbReference>
<feature type="transmembrane region" description="Helical" evidence="8">
    <location>
        <begin position="61"/>
        <end position="80"/>
    </location>
</feature>
<dbReference type="Pfam" id="PF00893">
    <property type="entry name" value="Multi_Drug_Res"/>
    <property type="match status" value="1"/>
</dbReference>
<organism evidence="9 10">
    <name type="scientific">Modestobacter roseus</name>
    <dbReference type="NCBI Taxonomy" id="1181884"/>
    <lineage>
        <taxon>Bacteria</taxon>
        <taxon>Bacillati</taxon>
        <taxon>Actinomycetota</taxon>
        <taxon>Actinomycetes</taxon>
        <taxon>Geodermatophilales</taxon>
        <taxon>Geodermatophilaceae</taxon>
        <taxon>Modestobacter</taxon>
    </lineage>
</organism>
<dbReference type="PANTHER" id="PTHR30561">
    <property type="entry name" value="SMR FAMILY PROTON-DEPENDENT DRUG EFFLUX TRANSPORTER SUGE"/>
    <property type="match status" value="1"/>
</dbReference>
<evidence type="ECO:0000256" key="2">
    <source>
        <dbReference type="ARBA" id="ARBA00022448"/>
    </source>
</evidence>
<feature type="transmembrane region" description="Helical" evidence="8">
    <location>
        <begin position="86"/>
        <end position="104"/>
    </location>
</feature>
<comment type="caution">
    <text evidence="9">The sequence shown here is derived from an EMBL/GenBank/DDBJ whole genome shotgun (WGS) entry which is preliminary data.</text>
</comment>
<evidence type="ECO:0000313" key="10">
    <source>
        <dbReference type="Proteomes" id="UP000321490"/>
    </source>
</evidence>
<evidence type="ECO:0000256" key="7">
    <source>
        <dbReference type="RuleBase" id="RU003942"/>
    </source>
</evidence>
<keyword evidence="4 7" id="KW-0812">Transmembrane</keyword>
<keyword evidence="5 8" id="KW-1133">Transmembrane helix</keyword>
<dbReference type="EMBL" id="VLKF01000001">
    <property type="protein sequence ID" value="TWH75040.1"/>
    <property type="molecule type" value="Genomic_DNA"/>
</dbReference>
<evidence type="ECO:0000256" key="6">
    <source>
        <dbReference type="ARBA" id="ARBA00023136"/>
    </source>
</evidence>